<comment type="similarity">
    <text evidence="6">Belongs to the polysaccharide monooxygenase AA13 family.</text>
</comment>
<evidence type="ECO:0000256" key="4">
    <source>
        <dbReference type="ARBA" id="ARBA00023157"/>
    </source>
</evidence>
<evidence type="ECO:0000256" key="1">
    <source>
        <dbReference type="ARBA" id="ARBA00001973"/>
    </source>
</evidence>
<dbReference type="PANTHER" id="PTHR36575">
    <property type="entry name" value="BINDING PROTEIN, PUTATIVE (AFU_ORTHOLOGUE AFUA_1G14430)-RELATED"/>
    <property type="match status" value="1"/>
</dbReference>
<dbReference type="Pfam" id="PF03067">
    <property type="entry name" value="LPMO_10"/>
    <property type="match status" value="1"/>
</dbReference>
<reference evidence="9" key="1">
    <citation type="journal article" date="2020" name="Stud. Mycol.">
        <title>101 Dothideomycetes genomes: a test case for predicting lifestyles and emergence of pathogens.</title>
        <authorList>
            <person name="Haridas S."/>
            <person name="Albert R."/>
            <person name="Binder M."/>
            <person name="Bloem J."/>
            <person name="Labutti K."/>
            <person name="Salamov A."/>
            <person name="Andreopoulos B."/>
            <person name="Baker S."/>
            <person name="Barry K."/>
            <person name="Bills G."/>
            <person name="Bluhm B."/>
            <person name="Cannon C."/>
            <person name="Castanera R."/>
            <person name="Culley D."/>
            <person name="Daum C."/>
            <person name="Ezra D."/>
            <person name="Gonzalez J."/>
            <person name="Henrissat B."/>
            <person name="Kuo A."/>
            <person name="Liang C."/>
            <person name="Lipzen A."/>
            <person name="Lutzoni F."/>
            <person name="Magnuson J."/>
            <person name="Mondo S."/>
            <person name="Nolan M."/>
            <person name="Ohm R."/>
            <person name="Pangilinan J."/>
            <person name="Park H.-J."/>
            <person name="Ramirez L."/>
            <person name="Alfaro M."/>
            <person name="Sun H."/>
            <person name="Tritt A."/>
            <person name="Yoshinaga Y."/>
            <person name="Zwiers L.-H."/>
            <person name="Turgeon B."/>
            <person name="Goodwin S."/>
            <person name="Spatafora J."/>
            <person name="Crous P."/>
            <person name="Grigoriev I."/>
        </authorList>
    </citation>
    <scope>NUCLEOTIDE SEQUENCE</scope>
    <source>
        <strain evidence="9">CBS 123094</strain>
    </source>
</reference>
<evidence type="ECO:0000256" key="3">
    <source>
        <dbReference type="ARBA" id="ARBA00023008"/>
    </source>
</evidence>
<keyword evidence="5" id="KW-0325">Glycoprotein</keyword>
<feature type="non-terminal residue" evidence="9">
    <location>
        <position position="1"/>
    </location>
</feature>
<evidence type="ECO:0000256" key="7">
    <source>
        <dbReference type="SAM" id="MobiDB-lite"/>
    </source>
</evidence>
<keyword evidence="10" id="KW-1185">Reference proteome</keyword>
<evidence type="ECO:0000259" key="8">
    <source>
        <dbReference type="Pfam" id="PF03067"/>
    </source>
</evidence>
<feature type="region of interest" description="Disordered" evidence="7">
    <location>
        <begin position="186"/>
        <end position="243"/>
    </location>
</feature>
<keyword evidence="3" id="KW-0186">Copper</keyword>
<keyword evidence="2" id="KW-0479">Metal-binding</keyword>
<gene>
    <name evidence="9" type="ORF">P154DRAFT_378676</name>
</gene>
<feature type="non-terminal residue" evidence="9">
    <location>
        <position position="243"/>
    </location>
</feature>
<sequence length="243" mass="24837">ALAGLVSTVAGHAFITDPKPRMPGDAFKAACGAQMYSNQNSDVYGNIQGELQVAQADYNAEECDIWLCKGFKYDDNTANVQSFTAGQNVSITVDIRAPHGGPANVSIVDTATNTVIGEPLISWQLYGSTSQPIQADQENFSVTIPSTLGSKCSTAGACVIQWFWDSASINQTYESCIDFTVGGSGSDTPTPASSAAPSSSAAAATSVAAEATSPAASATPTPTPTEVVEIPTSTAAPATPSAT</sequence>
<dbReference type="InterPro" id="IPR004302">
    <property type="entry name" value="Cellulose/chitin-bd_N"/>
</dbReference>
<dbReference type="Proteomes" id="UP000799779">
    <property type="component" value="Unassembled WGS sequence"/>
</dbReference>
<evidence type="ECO:0000313" key="9">
    <source>
        <dbReference type="EMBL" id="KAF1993656.1"/>
    </source>
</evidence>
<evidence type="ECO:0000256" key="5">
    <source>
        <dbReference type="ARBA" id="ARBA00023180"/>
    </source>
</evidence>
<dbReference type="InterPro" id="IPR052282">
    <property type="entry name" value="Starch-active_LPMO"/>
</dbReference>
<evidence type="ECO:0000313" key="10">
    <source>
        <dbReference type="Proteomes" id="UP000799779"/>
    </source>
</evidence>
<comment type="cofactor">
    <cofactor evidence="1">
        <name>Cu(2+)</name>
        <dbReference type="ChEBI" id="CHEBI:29036"/>
    </cofactor>
</comment>
<proteinExistence type="inferred from homology"/>
<protein>
    <recommendedName>
        <fullName evidence="8">Chitin-binding type-4 domain-containing protein</fullName>
    </recommendedName>
</protein>
<accession>A0A6A5W7N3</accession>
<dbReference type="GO" id="GO:0046872">
    <property type="term" value="F:metal ion binding"/>
    <property type="evidence" value="ECO:0007669"/>
    <property type="project" value="UniProtKB-KW"/>
</dbReference>
<name>A0A6A5W7N3_9PLEO</name>
<evidence type="ECO:0000256" key="2">
    <source>
        <dbReference type="ARBA" id="ARBA00022723"/>
    </source>
</evidence>
<dbReference type="EMBL" id="ML977692">
    <property type="protein sequence ID" value="KAF1993656.1"/>
    <property type="molecule type" value="Genomic_DNA"/>
</dbReference>
<organism evidence="9 10">
    <name type="scientific">Amniculicola lignicola CBS 123094</name>
    <dbReference type="NCBI Taxonomy" id="1392246"/>
    <lineage>
        <taxon>Eukaryota</taxon>
        <taxon>Fungi</taxon>
        <taxon>Dikarya</taxon>
        <taxon>Ascomycota</taxon>
        <taxon>Pezizomycotina</taxon>
        <taxon>Dothideomycetes</taxon>
        <taxon>Pleosporomycetidae</taxon>
        <taxon>Pleosporales</taxon>
        <taxon>Amniculicolaceae</taxon>
        <taxon>Amniculicola</taxon>
    </lineage>
</organism>
<keyword evidence="4" id="KW-1015">Disulfide bond</keyword>
<dbReference type="AlphaFoldDB" id="A0A6A5W7N3"/>
<feature type="compositionally biased region" description="Low complexity" evidence="7">
    <location>
        <begin position="188"/>
        <end position="243"/>
    </location>
</feature>
<evidence type="ECO:0000256" key="6">
    <source>
        <dbReference type="ARBA" id="ARBA00034311"/>
    </source>
</evidence>
<dbReference type="OrthoDB" id="120613at2759"/>
<feature type="domain" description="Chitin-binding type-4" evidence="8">
    <location>
        <begin position="28"/>
        <end position="179"/>
    </location>
</feature>
<dbReference type="PANTHER" id="PTHR36575:SF2">
    <property type="entry name" value="CHITIN-BINDING TYPE-4 DOMAIN-CONTAINING PROTEIN-RELATED"/>
    <property type="match status" value="1"/>
</dbReference>
<dbReference type="Gene3D" id="2.70.50.70">
    <property type="match status" value="1"/>
</dbReference>